<reference evidence="1 2" key="1">
    <citation type="journal article" date="2024" name="G3 (Bethesda)">
        <title>Genome assembly of Hibiscus sabdariffa L. provides insights into metabolisms of medicinal natural products.</title>
        <authorList>
            <person name="Kim T."/>
        </authorList>
    </citation>
    <scope>NUCLEOTIDE SEQUENCE [LARGE SCALE GENOMIC DNA]</scope>
    <source>
        <strain evidence="1">TK-2024</strain>
        <tissue evidence="1">Old leaves</tissue>
    </source>
</reference>
<accession>A0ABR2DPU0</accession>
<gene>
    <name evidence="1" type="ORF">V6N12_015999</name>
</gene>
<dbReference type="Proteomes" id="UP001472677">
    <property type="component" value="Unassembled WGS sequence"/>
</dbReference>
<organism evidence="1 2">
    <name type="scientific">Hibiscus sabdariffa</name>
    <name type="common">roselle</name>
    <dbReference type="NCBI Taxonomy" id="183260"/>
    <lineage>
        <taxon>Eukaryota</taxon>
        <taxon>Viridiplantae</taxon>
        <taxon>Streptophyta</taxon>
        <taxon>Embryophyta</taxon>
        <taxon>Tracheophyta</taxon>
        <taxon>Spermatophyta</taxon>
        <taxon>Magnoliopsida</taxon>
        <taxon>eudicotyledons</taxon>
        <taxon>Gunneridae</taxon>
        <taxon>Pentapetalae</taxon>
        <taxon>rosids</taxon>
        <taxon>malvids</taxon>
        <taxon>Malvales</taxon>
        <taxon>Malvaceae</taxon>
        <taxon>Malvoideae</taxon>
        <taxon>Hibiscus</taxon>
    </lineage>
</organism>
<keyword evidence="2" id="KW-1185">Reference proteome</keyword>
<comment type="caution">
    <text evidence="1">The sequence shown here is derived from an EMBL/GenBank/DDBJ whole genome shotgun (WGS) entry which is preliminary data.</text>
</comment>
<evidence type="ECO:0000313" key="1">
    <source>
        <dbReference type="EMBL" id="KAK8543450.1"/>
    </source>
</evidence>
<evidence type="ECO:0000313" key="2">
    <source>
        <dbReference type="Proteomes" id="UP001472677"/>
    </source>
</evidence>
<protein>
    <submittedName>
        <fullName evidence="1">Uncharacterized protein</fullName>
    </submittedName>
</protein>
<sequence length="100" mass="11363">MTSPPEAPGLRFKLLNIKQYESKQLNPALNSQMISPTPPASYISQMVGYTYILGFPICYMSQTSTIRRLAELIGILNKDGETESRKMLRPLFTTHNIRDK</sequence>
<dbReference type="EMBL" id="JBBPBM010000024">
    <property type="protein sequence ID" value="KAK8543450.1"/>
    <property type="molecule type" value="Genomic_DNA"/>
</dbReference>
<proteinExistence type="predicted"/>
<name>A0ABR2DPU0_9ROSI</name>